<evidence type="ECO:0000313" key="3">
    <source>
        <dbReference type="Proteomes" id="UP001054945"/>
    </source>
</evidence>
<organism evidence="2 3">
    <name type="scientific">Caerostris extrusa</name>
    <name type="common">Bark spider</name>
    <name type="synonym">Caerostris bankana</name>
    <dbReference type="NCBI Taxonomy" id="172846"/>
    <lineage>
        <taxon>Eukaryota</taxon>
        <taxon>Metazoa</taxon>
        <taxon>Ecdysozoa</taxon>
        <taxon>Arthropoda</taxon>
        <taxon>Chelicerata</taxon>
        <taxon>Arachnida</taxon>
        <taxon>Araneae</taxon>
        <taxon>Araneomorphae</taxon>
        <taxon>Entelegynae</taxon>
        <taxon>Araneoidea</taxon>
        <taxon>Araneidae</taxon>
        <taxon>Caerostris</taxon>
    </lineage>
</organism>
<dbReference type="AlphaFoldDB" id="A0AAV4NVT1"/>
<keyword evidence="1" id="KW-0812">Transmembrane</keyword>
<gene>
    <name evidence="2" type="ORF">CEXT_692791</name>
</gene>
<keyword evidence="1" id="KW-0472">Membrane</keyword>
<dbReference type="EMBL" id="BPLR01021380">
    <property type="protein sequence ID" value="GIX88997.1"/>
    <property type="molecule type" value="Genomic_DNA"/>
</dbReference>
<sequence>MSPTFPLKSVVKTTISTFRAVRNLEIRSERAHLSLRRRRFLTKGTSPTSRELSLNTRRSLSPFGKKWLGIHIYFFWNAVSLFLLEVKLKIGLLFK</sequence>
<protein>
    <submittedName>
        <fullName evidence="2">Uncharacterized protein</fullName>
    </submittedName>
</protein>
<feature type="transmembrane region" description="Helical" evidence="1">
    <location>
        <begin position="67"/>
        <end position="86"/>
    </location>
</feature>
<accession>A0AAV4NVT1</accession>
<keyword evidence="3" id="KW-1185">Reference proteome</keyword>
<keyword evidence="1" id="KW-1133">Transmembrane helix</keyword>
<name>A0AAV4NVT1_CAEEX</name>
<dbReference type="Proteomes" id="UP001054945">
    <property type="component" value="Unassembled WGS sequence"/>
</dbReference>
<proteinExistence type="predicted"/>
<evidence type="ECO:0000256" key="1">
    <source>
        <dbReference type="SAM" id="Phobius"/>
    </source>
</evidence>
<reference evidence="2 3" key="1">
    <citation type="submission" date="2021-06" db="EMBL/GenBank/DDBJ databases">
        <title>Caerostris extrusa draft genome.</title>
        <authorList>
            <person name="Kono N."/>
            <person name="Arakawa K."/>
        </authorList>
    </citation>
    <scope>NUCLEOTIDE SEQUENCE [LARGE SCALE GENOMIC DNA]</scope>
</reference>
<evidence type="ECO:0000313" key="2">
    <source>
        <dbReference type="EMBL" id="GIX88997.1"/>
    </source>
</evidence>
<comment type="caution">
    <text evidence="2">The sequence shown here is derived from an EMBL/GenBank/DDBJ whole genome shotgun (WGS) entry which is preliminary data.</text>
</comment>